<accession>K9YV37</accession>
<dbReference type="EMBL" id="CP003944">
    <property type="protein sequence ID" value="AFZ50185.1"/>
    <property type="molecule type" value="Genomic_DNA"/>
</dbReference>
<name>K9YV37_DACS8</name>
<dbReference type="AlphaFoldDB" id="K9YV37"/>
<keyword evidence="2" id="KW-1185">Reference proteome</keyword>
<protein>
    <submittedName>
        <fullName evidence="1">Uncharacterized protein</fullName>
    </submittedName>
</protein>
<gene>
    <name evidence="1" type="ORF">Dacsa_1500</name>
</gene>
<proteinExistence type="predicted"/>
<dbReference type="RefSeq" id="WP_015229189.1">
    <property type="nucleotide sequence ID" value="NC_019780.1"/>
</dbReference>
<sequence length="141" mass="15218">MKRQTLHPFLTTTLATILFGLTATRLLADPISITSDFSAPVTRSGQSGGAVDSNDCGFVPSAPQEVIQVSERMNYLRMSVESEGENPTLLVKGPNGRFCILADSGDGASMSGVWMPGTYEVYVGDEQGQNHQYTLRLSTQQ</sequence>
<dbReference type="OrthoDB" id="581999at2"/>
<organism evidence="1 2">
    <name type="scientific">Dactylococcopsis salina (strain PCC 8305)</name>
    <name type="common">Myxobactron salinum</name>
    <dbReference type="NCBI Taxonomy" id="13035"/>
    <lineage>
        <taxon>Bacteria</taxon>
        <taxon>Bacillati</taxon>
        <taxon>Cyanobacteriota</taxon>
        <taxon>Cyanophyceae</taxon>
        <taxon>Nodosilineales</taxon>
        <taxon>Cymatolegaceae</taxon>
        <taxon>Dactylococcopsis</taxon>
    </lineage>
</organism>
<dbReference type="STRING" id="13035.Dacsa_1500"/>
<reference evidence="1" key="1">
    <citation type="submission" date="2012-04" db="EMBL/GenBank/DDBJ databases">
        <title>Finished genome of Dactylococcopsis salina PCC 8305.</title>
        <authorList>
            <consortium name="US DOE Joint Genome Institute"/>
            <person name="Gugger M."/>
            <person name="Coursin T."/>
            <person name="Rippka R."/>
            <person name="Tandeau De Marsac N."/>
            <person name="Huntemann M."/>
            <person name="Wei C.-L."/>
            <person name="Han J."/>
            <person name="Detter J.C."/>
            <person name="Han C."/>
            <person name="Tapia R."/>
            <person name="Daligault H."/>
            <person name="Chen A."/>
            <person name="Krypides N."/>
            <person name="Mavromatis K."/>
            <person name="Markowitz V."/>
            <person name="Szeto E."/>
            <person name="Ivanova N."/>
            <person name="Ovchinnikova G."/>
            <person name="Pagani I."/>
            <person name="Pati A."/>
            <person name="Goodwin L."/>
            <person name="Peters L."/>
            <person name="Pitluck S."/>
            <person name="Woyke T."/>
            <person name="Kerfeld C."/>
        </authorList>
    </citation>
    <scope>NUCLEOTIDE SEQUENCE [LARGE SCALE GENOMIC DNA]</scope>
    <source>
        <strain evidence="1">PCC 8305</strain>
    </source>
</reference>
<dbReference type="HOGENOM" id="CLU_115813_2_0_3"/>
<dbReference type="Proteomes" id="UP000010482">
    <property type="component" value="Chromosome"/>
</dbReference>
<dbReference type="KEGG" id="dsl:Dacsa_1500"/>
<evidence type="ECO:0000313" key="1">
    <source>
        <dbReference type="EMBL" id="AFZ50185.1"/>
    </source>
</evidence>
<dbReference type="eggNOG" id="ENOG5031F3D">
    <property type="taxonomic scope" value="Bacteria"/>
</dbReference>
<evidence type="ECO:0000313" key="2">
    <source>
        <dbReference type="Proteomes" id="UP000010482"/>
    </source>
</evidence>